<protein>
    <submittedName>
        <fullName evidence="3">Caspase family protein</fullName>
    </submittedName>
</protein>
<dbReference type="Pfam" id="PF00656">
    <property type="entry name" value="Peptidase_C14"/>
    <property type="match status" value="1"/>
</dbReference>
<accession>A0ABT8F6D1</accession>
<dbReference type="PANTHER" id="PTHR22576:SF37">
    <property type="entry name" value="MUCOSA-ASSOCIATED LYMPHOID TISSUE LYMPHOMA TRANSLOCATION PROTEIN 1"/>
    <property type="match status" value="1"/>
</dbReference>
<proteinExistence type="predicted"/>
<sequence length="478" mass="53079">MKILRKLMWMLCLPLASAFGQSTTATELKMVDFSEVELDIQLVAKDFTLQEQYADGFLKVREEANIQFILSNFGSDVAKNVKISVDEINGLKGMEYPREIVIPELPARVSKLVKIKINVGDYVDRGIGSFQIWVGERNAKNKPYYQSVSTDRNTPAPSFNWYNLQAVDGKVFSASTLLDFCLFSTHPVRSLRATLNGNVLPIDENSFIIKQSGGCDHYINQMVNLENGLNVLRLEMEDNQGNIHTEVKAMELVNEKRVALIIGNKNYEIGPLGNTINDANDIADKLALKGFEVIRVIDGNRDQVKEGIRAFNSKLEKDGIGLFYYAGHGVQVDGENYLVPIGARLEVKAEVADECIPASLVLRTLEYADNRLNIIIMDACRNNPFKSFSRGLGSEGLIKMDAPKGSILCYATAPGQTASDGNGRNGLYTETLLQYLDQPGVNILELFNKVSNDVSNKTGGKQVPWISFSNLGNFYFSN</sequence>
<keyword evidence="1" id="KW-0732">Signal</keyword>
<dbReference type="InterPro" id="IPR001309">
    <property type="entry name" value="Pept_C14_p20"/>
</dbReference>
<evidence type="ECO:0000259" key="2">
    <source>
        <dbReference type="PROSITE" id="PS50208"/>
    </source>
</evidence>
<dbReference type="Proteomes" id="UP001168552">
    <property type="component" value="Unassembled WGS sequence"/>
</dbReference>
<feature type="domain" description="Caspase family p20" evidence="2">
    <location>
        <begin position="255"/>
        <end position="384"/>
    </location>
</feature>
<name>A0ABT8F6D1_9BACT</name>
<dbReference type="Gene3D" id="3.40.50.1460">
    <property type="match status" value="1"/>
</dbReference>
<dbReference type="RefSeq" id="WP_320004321.1">
    <property type="nucleotide sequence ID" value="NZ_JAUHJS010000004.1"/>
</dbReference>
<dbReference type="EMBL" id="JAUHJS010000004">
    <property type="protein sequence ID" value="MDN4165791.1"/>
    <property type="molecule type" value="Genomic_DNA"/>
</dbReference>
<organism evidence="3 4">
    <name type="scientific">Shiella aurantiaca</name>
    <dbReference type="NCBI Taxonomy" id="3058365"/>
    <lineage>
        <taxon>Bacteria</taxon>
        <taxon>Pseudomonadati</taxon>
        <taxon>Bacteroidota</taxon>
        <taxon>Cytophagia</taxon>
        <taxon>Cytophagales</taxon>
        <taxon>Shiellaceae</taxon>
        <taxon>Shiella</taxon>
    </lineage>
</organism>
<gene>
    <name evidence="3" type="ORF">QWY31_09770</name>
</gene>
<feature type="signal peptide" evidence="1">
    <location>
        <begin position="1"/>
        <end position="18"/>
    </location>
</feature>
<comment type="caution">
    <text evidence="3">The sequence shown here is derived from an EMBL/GenBank/DDBJ whole genome shotgun (WGS) entry which is preliminary data.</text>
</comment>
<feature type="chain" id="PRO_5045172912" evidence="1">
    <location>
        <begin position="19"/>
        <end position="478"/>
    </location>
</feature>
<dbReference type="InterPro" id="IPR011600">
    <property type="entry name" value="Pept_C14_caspase"/>
</dbReference>
<dbReference type="InterPro" id="IPR029030">
    <property type="entry name" value="Caspase-like_dom_sf"/>
</dbReference>
<dbReference type="PROSITE" id="PS50208">
    <property type="entry name" value="CASPASE_P20"/>
    <property type="match status" value="1"/>
</dbReference>
<evidence type="ECO:0000313" key="3">
    <source>
        <dbReference type="EMBL" id="MDN4165791.1"/>
    </source>
</evidence>
<evidence type="ECO:0000256" key="1">
    <source>
        <dbReference type="SAM" id="SignalP"/>
    </source>
</evidence>
<evidence type="ECO:0000313" key="4">
    <source>
        <dbReference type="Proteomes" id="UP001168552"/>
    </source>
</evidence>
<keyword evidence="4" id="KW-1185">Reference proteome</keyword>
<dbReference type="SUPFAM" id="SSF52129">
    <property type="entry name" value="Caspase-like"/>
    <property type="match status" value="1"/>
</dbReference>
<dbReference type="InterPro" id="IPR052039">
    <property type="entry name" value="Caspase-related_regulators"/>
</dbReference>
<reference evidence="3" key="1">
    <citation type="submission" date="2023-06" db="EMBL/GenBank/DDBJ databases">
        <title>Cytophagales bacterium Strain LB-30, isolated from soil.</title>
        <authorList>
            <person name="Liu B."/>
        </authorList>
    </citation>
    <scope>NUCLEOTIDE SEQUENCE</scope>
    <source>
        <strain evidence="3">LB-30</strain>
    </source>
</reference>
<dbReference type="PANTHER" id="PTHR22576">
    <property type="entry name" value="MUCOSA ASSOCIATED LYMPHOID TISSUE LYMPHOMA TRANSLOCATION PROTEIN 1/PARACASPASE"/>
    <property type="match status" value="1"/>
</dbReference>